<proteinExistence type="inferred from homology"/>
<feature type="domain" description="Dienelactone hydrolase" evidence="4">
    <location>
        <begin position="186"/>
        <end position="244"/>
    </location>
</feature>
<evidence type="ECO:0000259" key="5">
    <source>
        <dbReference type="Pfam" id="PF20434"/>
    </source>
</evidence>
<evidence type="ECO:0000256" key="1">
    <source>
        <dbReference type="ARBA" id="ARBA00010515"/>
    </source>
</evidence>
<dbReference type="InterPro" id="IPR049492">
    <property type="entry name" value="BD-FAE-like_dom"/>
</dbReference>
<evidence type="ECO:0000313" key="7">
    <source>
        <dbReference type="Proteomes" id="UP001374893"/>
    </source>
</evidence>
<evidence type="ECO:0000256" key="2">
    <source>
        <dbReference type="ARBA" id="ARBA00022801"/>
    </source>
</evidence>
<reference evidence="6 7" key="1">
    <citation type="submission" date="2021-06" db="EMBL/GenBank/DDBJ databases">
        <title>Complete genome of Haloferula helveola possessing various polysaccharide degrading enzymes.</title>
        <authorList>
            <person name="Takami H."/>
            <person name="Huang C."/>
            <person name="Hamasaki K."/>
        </authorList>
    </citation>
    <scope>NUCLEOTIDE SEQUENCE [LARGE SCALE GENOMIC DNA]</scope>
    <source>
        <strain evidence="6 7">CN-1</strain>
    </source>
</reference>
<keyword evidence="7" id="KW-1185">Reference proteome</keyword>
<evidence type="ECO:0008006" key="8">
    <source>
        <dbReference type="Google" id="ProtNLM"/>
    </source>
</evidence>
<dbReference type="Proteomes" id="UP001374893">
    <property type="component" value="Chromosome"/>
</dbReference>
<dbReference type="SUPFAM" id="SSF53474">
    <property type="entry name" value="alpha/beta-Hydrolases"/>
    <property type="match status" value="1"/>
</dbReference>
<name>A0ABM7REX2_9BACT</name>
<accession>A0ABM7REX2</accession>
<keyword evidence="2" id="KW-0378">Hydrolase</keyword>
<evidence type="ECO:0000259" key="4">
    <source>
        <dbReference type="Pfam" id="PF01738"/>
    </source>
</evidence>
<feature type="domain" description="BD-FAE-like" evidence="5">
    <location>
        <begin position="35"/>
        <end position="145"/>
    </location>
</feature>
<protein>
    <recommendedName>
        <fullName evidence="8">Acetyl esterase/lipase</fullName>
    </recommendedName>
</protein>
<dbReference type="Pfam" id="PF20434">
    <property type="entry name" value="BD-FAE"/>
    <property type="match status" value="1"/>
</dbReference>
<dbReference type="PANTHER" id="PTHR48081:SF30">
    <property type="entry name" value="ACETYL-HYDROLASE LIPR-RELATED"/>
    <property type="match status" value="1"/>
</dbReference>
<dbReference type="Pfam" id="PF01738">
    <property type="entry name" value="DLH"/>
    <property type="match status" value="1"/>
</dbReference>
<gene>
    <name evidence="6" type="ORF">HAHE_25430</name>
</gene>
<evidence type="ECO:0000256" key="3">
    <source>
        <dbReference type="SAM" id="MobiDB-lite"/>
    </source>
</evidence>
<feature type="compositionally biased region" description="Polar residues" evidence="3">
    <location>
        <begin position="788"/>
        <end position="799"/>
    </location>
</feature>
<dbReference type="InterPro" id="IPR002925">
    <property type="entry name" value="Dienelactn_hydro"/>
</dbReference>
<dbReference type="InterPro" id="IPR029058">
    <property type="entry name" value="AB_hydrolase_fold"/>
</dbReference>
<sequence>MLAYDIPGYSPDQIIEYKQTVDSGGSPVGLDLHVFYPEGHQPTDSRPAIVFFFGGGWVSGSASHFHPQCEYLASRGMVAISAEYRVSSIHGTTPEECVRDGKSAIRFVRENAAALGVDPNRIVAAGGSAGGHVAAATGTLTAYDEPTENLAVSSKPNAMVLFNPVYDNGPGGYKHTEVQAYWEDFSPMNNIDATTPPAVVFLGTNDSLIPVATAETFQSLMQAEGIRSDLHLYQDEPHSFFNFDVPGDSSGPFYGYQATVFQMDEFLVSLGYLSDPHGTSEDVTDWVAIFGDAGFSGGSGSTASPVTTDADADAIAANFTPVSLADGQFIRLTGSVTFDAPLTARNFRIGLFDGDDPVVAGDGTGYVGIWSEAPSTSPASILAGDGTGSSHPFETASGTVLASVPAASATVPAGTPVDFSLMIARNGANLDIITRFTDGASYDQEQNLLNQPVANYDFDSVALLMTGNLNATEGSFSNVRVTSGDMLPSGEAVGGPDPTGRVITYVDAVEGAAGNTFATGGTPVDTSWINSDGGTGTDEDQWRVRTGVEGNGDTIFQAIHNLGDGDDMPELTTRITGLSDGAYDIWAFYWDQIDSDTQNWVVSTGLASGSLGSFSSPDEPAVAGATSDGVYNASTLSFTTSVQTVAGGGLRNLFGVYLGKVAVTGGAGVVEVFIDNLPGGGSSNRTWYDGVGYARANDYADWIGDYDVGGEDGFEDDPDGDGNASGLENFLGTPPDVSGPTGFEVMSAGGPNFVFSHPENPTPADDLIAAYQWSTDLGTFHEDGATDGSGTTVSFSRATDTPVPGTTTVTATASGPSIPDRLFVRLRVVAGP</sequence>
<dbReference type="Gene3D" id="3.40.50.1820">
    <property type="entry name" value="alpha/beta hydrolase"/>
    <property type="match status" value="1"/>
</dbReference>
<comment type="similarity">
    <text evidence="1">Belongs to the 'GDXG' lipolytic enzyme family.</text>
</comment>
<feature type="region of interest" description="Disordered" evidence="3">
    <location>
        <begin position="785"/>
        <end position="804"/>
    </location>
</feature>
<dbReference type="InterPro" id="IPR050300">
    <property type="entry name" value="GDXG_lipolytic_enzyme"/>
</dbReference>
<dbReference type="PANTHER" id="PTHR48081">
    <property type="entry name" value="AB HYDROLASE SUPERFAMILY PROTEIN C4A8.06C"/>
    <property type="match status" value="1"/>
</dbReference>
<organism evidence="6 7">
    <name type="scientific">Haloferula helveola</name>
    <dbReference type="NCBI Taxonomy" id="490095"/>
    <lineage>
        <taxon>Bacteria</taxon>
        <taxon>Pseudomonadati</taxon>
        <taxon>Verrucomicrobiota</taxon>
        <taxon>Verrucomicrobiia</taxon>
        <taxon>Verrucomicrobiales</taxon>
        <taxon>Verrucomicrobiaceae</taxon>
        <taxon>Haloferula</taxon>
    </lineage>
</organism>
<dbReference type="EMBL" id="AP024702">
    <property type="protein sequence ID" value="BCX48635.1"/>
    <property type="molecule type" value="Genomic_DNA"/>
</dbReference>
<evidence type="ECO:0000313" key="6">
    <source>
        <dbReference type="EMBL" id="BCX48635.1"/>
    </source>
</evidence>